<dbReference type="AlphaFoldDB" id="A0AAD7Z851"/>
<accession>A0AAD7Z851</accession>
<evidence type="ECO:0000256" key="1">
    <source>
        <dbReference type="SAM" id="SignalP"/>
    </source>
</evidence>
<feature type="non-terminal residue" evidence="2">
    <location>
        <position position="1"/>
    </location>
</feature>
<keyword evidence="1" id="KW-0732">Signal</keyword>
<reference evidence="2" key="1">
    <citation type="journal article" date="2023" name="IScience">
        <title>Live-bearing cockroach genome reveals convergent evolutionary mechanisms linked to viviparity in insects and beyond.</title>
        <authorList>
            <person name="Fouks B."/>
            <person name="Harrison M.C."/>
            <person name="Mikhailova A.A."/>
            <person name="Marchal E."/>
            <person name="English S."/>
            <person name="Carruthers M."/>
            <person name="Jennings E.C."/>
            <person name="Chiamaka E.L."/>
            <person name="Frigard R.A."/>
            <person name="Pippel M."/>
            <person name="Attardo G.M."/>
            <person name="Benoit J.B."/>
            <person name="Bornberg-Bauer E."/>
            <person name="Tobe S.S."/>
        </authorList>
    </citation>
    <scope>NUCLEOTIDE SEQUENCE</scope>
    <source>
        <strain evidence="2">Stay&amp;Tobe</strain>
    </source>
</reference>
<dbReference type="EMBL" id="JASPKZ010009823">
    <property type="protein sequence ID" value="KAJ9575676.1"/>
    <property type="molecule type" value="Genomic_DNA"/>
</dbReference>
<organism evidence="2 3">
    <name type="scientific">Diploptera punctata</name>
    <name type="common">Pacific beetle cockroach</name>
    <dbReference type="NCBI Taxonomy" id="6984"/>
    <lineage>
        <taxon>Eukaryota</taxon>
        <taxon>Metazoa</taxon>
        <taxon>Ecdysozoa</taxon>
        <taxon>Arthropoda</taxon>
        <taxon>Hexapoda</taxon>
        <taxon>Insecta</taxon>
        <taxon>Pterygota</taxon>
        <taxon>Neoptera</taxon>
        <taxon>Polyneoptera</taxon>
        <taxon>Dictyoptera</taxon>
        <taxon>Blattodea</taxon>
        <taxon>Blaberoidea</taxon>
        <taxon>Blaberidae</taxon>
        <taxon>Diplopterinae</taxon>
        <taxon>Diploptera</taxon>
    </lineage>
</organism>
<feature type="non-terminal residue" evidence="2">
    <location>
        <position position="102"/>
    </location>
</feature>
<name>A0AAD7Z851_DIPPU</name>
<gene>
    <name evidence="2" type="ORF">L9F63_007435</name>
</gene>
<reference evidence="2" key="2">
    <citation type="submission" date="2023-05" db="EMBL/GenBank/DDBJ databases">
        <authorList>
            <person name="Fouks B."/>
        </authorList>
    </citation>
    <scope>NUCLEOTIDE SEQUENCE</scope>
    <source>
        <strain evidence="2">Stay&amp;Tobe</strain>
        <tissue evidence="2">Testes</tissue>
    </source>
</reference>
<proteinExistence type="predicted"/>
<feature type="signal peptide" evidence="1">
    <location>
        <begin position="1"/>
        <end position="27"/>
    </location>
</feature>
<protein>
    <submittedName>
        <fullName evidence="2">Uncharacterized protein</fullName>
    </submittedName>
</protein>
<evidence type="ECO:0000313" key="2">
    <source>
        <dbReference type="EMBL" id="KAJ9575676.1"/>
    </source>
</evidence>
<comment type="caution">
    <text evidence="2">The sequence shown here is derived from an EMBL/GenBank/DDBJ whole genome shotgun (WGS) entry which is preliminary data.</text>
</comment>
<dbReference type="Proteomes" id="UP001233999">
    <property type="component" value="Unassembled WGS sequence"/>
</dbReference>
<evidence type="ECO:0000313" key="3">
    <source>
        <dbReference type="Proteomes" id="UP001233999"/>
    </source>
</evidence>
<sequence>FGYFKLSGTAVTPWLKLLMTLRHITLAFTPSVSGRHAPAARITIAAIRDYIVPHMAFYEMEILKYVPESAAAKMALNIQQQITIDAWAITYANDREAPRLGR</sequence>
<feature type="chain" id="PRO_5041953407" evidence="1">
    <location>
        <begin position="28"/>
        <end position="102"/>
    </location>
</feature>
<keyword evidence="3" id="KW-1185">Reference proteome</keyword>